<dbReference type="Pfam" id="PF03061">
    <property type="entry name" value="4HBT"/>
    <property type="match status" value="1"/>
</dbReference>
<dbReference type="GO" id="GO:0016289">
    <property type="term" value="F:acyl-CoA hydrolase activity"/>
    <property type="evidence" value="ECO:0007669"/>
    <property type="project" value="TreeGrafter"/>
</dbReference>
<dbReference type="InterPro" id="IPR052723">
    <property type="entry name" value="Acyl-CoA_thioesterase_PaaI"/>
</dbReference>
<evidence type="ECO:0000256" key="1">
    <source>
        <dbReference type="ARBA" id="ARBA00022801"/>
    </source>
</evidence>
<dbReference type="PANTHER" id="PTHR42856">
    <property type="entry name" value="ACYL-COENZYME A THIOESTERASE PAAI"/>
    <property type="match status" value="1"/>
</dbReference>
<dbReference type="Gene3D" id="3.10.129.10">
    <property type="entry name" value="Hotdog Thioesterase"/>
    <property type="match status" value="1"/>
</dbReference>
<dbReference type="CDD" id="cd03443">
    <property type="entry name" value="PaaI_thioesterase"/>
    <property type="match status" value="1"/>
</dbReference>
<organism evidence="4 5">
    <name type="scientific">Phytohabitans suffuscus</name>
    <dbReference type="NCBI Taxonomy" id="624315"/>
    <lineage>
        <taxon>Bacteria</taxon>
        <taxon>Bacillati</taxon>
        <taxon>Actinomycetota</taxon>
        <taxon>Actinomycetes</taxon>
        <taxon>Micromonosporales</taxon>
        <taxon>Micromonosporaceae</taxon>
    </lineage>
</organism>
<accession>A0A6F8YVK9</accession>
<sequence length="178" mass="18584">MTGESASEEQATEEQATEEQATEEQATEEQATGAGPAEAGWRLQERVYDESPLHRLLGMSLRVVGPGQTAVSLHARQELGNRNGSVAGGVLTTLIDSAVGQAARSATAANVRTWTQEMKVNFVRRGRVGARLTAHASLEHSGRTSAVGVGRVLDDEGNLLAVGIVTVVLRPETGGGAA</sequence>
<dbReference type="AlphaFoldDB" id="A0A6F8YVK9"/>
<reference evidence="4 5" key="1">
    <citation type="submission" date="2020-03" db="EMBL/GenBank/DDBJ databases">
        <title>Whole genome shotgun sequence of Phytohabitans suffuscus NBRC 105367.</title>
        <authorList>
            <person name="Komaki H."/>
            <person name="Tamura T."/>
        </authorList>
    </citation>
    <scope>NUCLEOTIDE SEQUENCE [LARGE SCALE GENOMIC DNA]</scope>
    <source>
        <strain evidence="4 5">NBRC 105367</strain>
    </source>
</reference>
<gene>
    <name evidence="4" type="ORF">Psuf_073460</name>
</gene>
<feature type="region of interest" description="Disordered" evidence="2">
    <location>
        <begin position="1"/>
        <end position="39"/>
    </location>
</feature>
<dbReference type="SUPFAM" id="SSF54637">
    <property type="entry name" value="Thioesterase/thiol ester dehydrase-isomerase"/>
    <property type="match status" value="1"/>
</dbReference>
<feature type="domain" description="Thioesterase" evidence="3">
    <location>
        <begin position="83"/>
        <end position="160"/>
    </location>
</feature>
<dbReference type="EMBL" id="AP022871">
    <property type="protein sequence ID" value="BCB90033.1"/>
    <property type="molecule type" value="Genomic_DNA"/>
</dbReference>
<keyword evidence="1" id="KW-0378">Hydrolase</keyword>
<evidence type="ECO:0000313" key="4">
    <source>
        <dbReference type="EMBL" id="BCB90033.1"/>
    </source>
</evidence>
<dbReference type="InterPro" id="IPR029069">
    <property type="entry name" value="HotDog_dom_sf"/>
</dbReference>
<dbReference type="Proteomes" id="UP000503011">
    <property type="component" value="Chromosome"/>
</dbReference>
<name>A0A6F8YVK9_9ACTN</name>
<evidence type="ECO:0000259" key="3">
    <source>
        <dbReference type="Pfam" id="PF03061"/>
    </source>
</evidence>
<dbReference type="InterPro" id="IPR003736">
    <property type="entry name" value="PAAI_dom"/>
</dbReference>
<keyword evidence="5" id="KW-1185">Reference proteome</keyword>
<protein>
    <recommendedName>
        <fullName evidence="3">Thioesterase domain-containing protein</fullName>
    </recommendedName>
</protein>
<proteinExistence type="predicted"/>
<dbReference type="PANTHER" id="PTHR42856:SF1">
    <property type="entry name" value="ACYL-COENZYME A THIOESTERASE PAAI"/>
    <property type="match status" value="1"/>
</dbReference>
<dbReference type="NCBIfam" id="TIGR00369">
    <property type="entry name" value="unchar_dom_1"/>
    <property type="match status" value="1"/>
</dbReference>
<evidence type="ECO:0000313" key="5">
    <source>
        <dbReference type="Proteomes" id="UP000503011"/>
    </source>
</evidence>
<evidence type="ECO:0000256" key="2">
    <source>
        <dbReference type="SAM" id="MobiDB-lite"/>
    </source>
</evidence>
<dbReference type="InterPro" id="IPR006683">
    <property type="entry name" value="Thioestr_dom"/>
</dbReference>
<dbReference type="RefSeq" id="WP_173162153.1">
    <property type="nucleotide sequence ID" value="NZ_AP022871.1"/>
</dbReference>
<reference evidence="4 5" key="2">
    <citation type="submission" date="2020-03" db="EMBL/GenBank/DDBJ databases">
        <authorList>
            <person name="Ichikawa N."/>
            <person name="Kimura A."/>
            <person name="Kitahashi Y."/>
            <person name="Uohara A."/>
        </authorList>
    </citation>
    <scope>NUCLEOTIDE SEQUENCE [LARGE SCALE GENOMIC DNA]</scope>
    <source>
        <strain evidence="4 5">NBRC 105367</strain>
    </source>
</reference>
<feature type="compositionally biased region" description="Acidic residues" evidence="2">
    <location>
        <begin position="1"/>
        <end position="27"/>
    </location>
</feature>
<dbReference type="KEGG" id="psuu:Psuf_073460"/>